<keyword evidence="1" id="KW-1133">Transmembrane helix</keyword>
<dbReference type="GO" id="GO:0005524">
    <property type="term" value="F:ATP binding"/>
    <property type="evidence" value="ECO:0007669"/>
    <property type="project" value="InterPro"/>
</dbReference>
<feature type="domain" description="Protein kinase" evidence="2">
    <location>
        <begin position="100"/>
        <end position="206"/>
    </location>
</feature>
<dbReference type="GeneID" id="110990763"/>
<dbReference type="PROSITE" id="PS50011">
    <property type="entry name" value="PROTEIN_KINASE_DOM"/>
    <property type="match status" value="1"/>
</dbReference>
<dbReference type="SUPFAM" id="SSF56112">
    <property type="entry name" value="Protein kinase-like (PK-like)"/>
    <property type="match status" value="1"/>
</dbReference>
<dbReference type="PANTHER" id="PTHR46448:SF1">
    <property type="entry name" value="PROTEIN KINASE DOMAIN-CONTAINING PROTEIN"/>
    <property type="match status" value="1"/>
</dbReference>
<dbReference type="InterPro" id="IPR011009">
    <property type="entry name" value="Kinase-like_dom_sf"/>
</dbReference>
<dbReference type="GO" id="GO:0001501">
    <property type="term" value="P:skeletal system development"/>
    <property type="evidence" value="ECO:0007669"/>
    <property type="project" value="TreeGrafter"/>
</dbReference>
<evidence type="ECO:0000313" key="4">
    <source>
        <dbReference type="RefSeq" id="XP_022111558.1"/>
    </source>
</evidence>
<dbReference type="Proteomes" id="UP000694845">
    <property type="component" value="Unplaced"/>
</dbReference>
<dbReference type="InterPro" id="IPR000719">
    <property type="entry name" value="Prot_kinase_dom"/>
</dbReference>
<name>A0A8B8A1D5_ACAPL</name>
<dbReference type="Gene3D" id="3.30.200.20">
    <property type="entry name" value="Phosphorylase Kinase, domain 1"/>
    <property type="match status" value="1"/>
</dbReference>
<keyword evidence="1" id="KW-0812">Transmembrane</keyword>
<keyword evidence="3" id="KW-1185">Reference proteome</keyword>
<sequence length="206" mass="23688">MKFPGRQCGQIVLTGSAIGLTLLPLVFIVHELTVSVYQTKTRHKEPRGGEIPVILRPDRRALDWREELLRQLKSDLLDEINGIRSGSLPELLACHNIDTIDKKEHLGRGVTKEVYRGVYRGRSVALKMVTDKVEDIKACRRRNKYKRKSDCYVYANYKLVKEMALTMQVNHPNIVKVHVCRLDPSLTMTAQRQHWTTAVVIDVHYT</sequence>
<gene>
    <name evidence="4" type="primary">LOC110990763</name>
</gene>
<proteinExistence type="predicted"/>
<dbReference type="RefSeq" id="XP_022111558.1">
    <property type="nucleotide sequence ID" value="XM_022255866.1"/>
</dbReference>
<feature type="transmembrane region" description="Helical" evidence="1">
    <location>
        <begin position="12"/>
        <end position="30"/>
    </location>
</feature>
<protein>
    <submittedName>
        <fullName evidence="4">Uncharacterized protein LOC110990763</fullName>
    </submittedName>
</protein>
<evidence type="ECO:0000313" key="3">
    <source>
        <dbReference type="Proteomes" id="UP000694845"/>
    </source>
</evidence>
<evidence type="ECO:0000259" key="2">
    <source>
        <dbReference type="PROSITE" id="PS50011"/>
    </source>
</evidence>
<dbReference type="InterPro" id="IPR042983">
    <property type="entry name" value="PKDCC"/>
</dbReference>
<evidence type="ECO:0000256" key="1">
    <source>
        <dbReference type="SAM" id="Phobius"/>
    </source>
</evidence>
<dbReference type="GO" id="GO:0004715">
    <property type="term" value="F:non-membrane spanning protein tyrosine kinase activity"/>
    <property type="evidence" value="ECO:0007669"/>
    <property type="project" value="InterPro"/>
</dbReference>
<dbReference type="GO" id="GO:0005576">
    <property type="term" value="C:extracellular region"/>
    <property type="evidence" value="ECO:0007669"/>
    <property type="project" value="TreeGrafter"/>
</dbReference>
<keyword evidence="1" id="KW-0472">Membrane</keyword>
<dbReference type="AlphaFoldDB" id="A0A8B8A1D5"/>
<organism evidence="3 4">
    <name type="scientific">Acanthaster planci</name>
    <name type="common">Crown-of-thorns starfish</name>
    <dbReference type="NCBI Taxonomy" id="133434"/>
    <lineage>
        <taxon>Eukaryota</taxon>
        <taxon>Metazoa</taxon>
        <taxon>Echinodermata</taxon>
        <taxon>Eleutherozoa</taxon>
        <taxon>Asterozoa</taxon>
        <taxon>Asteroidea</taxon>
        <taxon>Valvatacea</taxon>
        <taxon>Valvatida</taxon>
        <taxon>Acanthasteridae</taxon>
        <taxon>Acanthaster</taxon>
    </lineage>
</organism>
<dbReference type="KEGG" id="aplc:110990763"/>
<dbReference type="OrthoDB" id="4062651at2759"/>
<dbReference type="PANTHER" id="PTHR46448">
    <property type="entry name" value="PROTEIN KINASE DOMAIN-CONTAINING PROTEIN"/>
    <property type="match status" value="1"/>
</dbReference>
<accession>A0A8B8A1D5</accession>
<reference evidence="4" key="1">
    <citation type="submission" date="2025-08" db="UniProtKB">
        <authorList>
            <consortium name="RefSeq"/>
        </authorList>
    </citation>
    <scope>IDENTIFICATION</scope>
</reference>